<dbReference type="STRING" id="33114.A0A2G2WY89"/>
<dbReference type="SUPFAM" id="SSF56784">
    <property type="entry name" value="HAD-like"/>
    <property type="match status" value="2"/>
</dbReference>
<evidence type="ECO:0000313" key="1">
    <source>
        <dbReference type="EMBL" id="PHT50139.1"/>
    </source>
</evidence>
<dbReference type="AlphaFoldDB" id="A0A2G2WY89"/>
<accession>A0A2G2WY89</accession>
<name>A0A2G2WY89_CAPBA</name>
<organism evidence="1 2">
    <name type="scientific">Capsicum baccatum</name>
    <name type="common">Peruvian pepper</name>
    <dbReference type="NCBI Taxonomy" id="33114"/>
    <lineage>
        <taxon>Eukaryota</taxon>
        <taxon>Viridiplantae</taxon>
        <taxon>Streptophyta</taxon>
        <taxon>Embryophyta</taxon>
        <taxon>Tracheophyta</taxon>
        <taxon>Spermatophyta</taxon>
        <taxon>Magnoliopsida</taxon>
        <taxon>eudicotyledons</taxon>
        <taxon>Gunneridae</taxon>
        <taxon>Pentapetalae</taxon>
        <taxon>asterids</taxon>
        <taxon>lamiids</taxon>
        <taxon>Solanales</taxon>
        <taxon>Solanaceae</taxon>
        <taxon>Solanoideae</taxon>
        <taxon>Capsiceae</taxon>
        <taxon>Capsicum</taxon>
    </lineage>
</organism>
<comment type="caution">
    <text evidence="1">The sequence shown here is derived from an EMBL/GenBank/DDBJ whole genome shotgun (WGS) entry which is preliminary data.</text>
</comment>
<gene>
    <name evidence="1" type="ORF">CQW23_09886</name>
</gene>
<dbReference type="Pfam" id="PF00702">
    <property type="entry name" value="Hydrolase"/>
    <property type="match status" value="1"/>
</dbReference>
<keyword evidence="2" id="KW-1185">Reference proteome</keyword>
<dbReference type="InterPro" id="IPR006439">
    <property type="entry name" value="HAD-SF_hydro_IA"/>
</dbReference>
<protein>
    <submittedName>
        <fullName evidence="1">RNA polymerase II C-terminal domain phosphatase-like 1</fullName>
    </submittedName>
</protein>
<dbReference type="InterPro" id="IPR023214">
    <property type="entry name" value="HAD_sf"/>
</dbReference>
<evidence type="ECO:0000313" key="2">
    <source>
        <dbReference type="Proteomes" id="UP000224567"/>
    </source>
</evidence>
<dbReference type="Proteomes" id="UP000224567">
    <property type="component" value="Unassembled WGS sequence"/>
</dbReference>
<dbReference type="NCBIfam" id="TIGR01549">
    <property type="entry name" value="HAD-SF-IA-v1"/>
    <property type="match status" value="1"/>
</dbReference>
<dbReference type="PANTHER" id="PTHR46649:SF4">
    <property type="entry name" value="HALOACID DEHALOGENASE-LIKE HYDROLASE (HAD) SUPERFAMILY PROTEIN"/>
    <property type="match status" value="1"/>
</dbReference>
<reference evidence="2" key="2">
    <citation type="journal article" date="2017" name="J. Anim. Genet.">
        <title>Multiple reference genome sequences of hot pepper reveal the massive evolution of plant disease resistance genes by retroduplication.</title>
        <authorList>
            <person name="Kim S."/>
            <person name="Park J."/>
            <person name="Yeom S.-I."/>
            <person name="Kim Y.-M."/>
            <person name="Seo E."/>
            <person name="Kim K.-T."/>
            <person name="Kim M.-S."/>
            <person name="Lee J.M."/>
            <person name="Cheong K."/>
            <person name="Shin H.-S."/>
            <person name="Kim S.-B."/>
            <person name="Han K."/>
            <person name="Lee J."/>
            <person name="Park M."/>
            <person name="Lee H.-A."/>
            <person name="Lee H.-Y."/>
            <person name="Lee Y."/>
            <person name="Oh S."/>
            <person name="Lee J.H."/>
            <person name="Choi E."/>
            <person name="Choi E."/>
            <person name="Lee S.E."/>
            <person name="Jeon J."/>
            <person name="Kim H."/>
            <person name="Choi G."/>
            <person name="Song H."/>
            <person name="Lee J."/>
            <person name="Lee S.-C."/>
            <person name="Kwon J.-K."/>
            <person name="Lee H.-Y."/>
            <person name="Koo N."/>
            <person name="Hong Y."/>
            <person name="Kim R.W."/>
            <person name="Kang W.-H."/>
            <person name="Huh J.H."/>
            <person name="Kang B.-C."/>
            <person name="Yang T.-J."/>
            <person name="Lee Y.-H."/>
            <person name="Bennetzen J.L."/>
            <person name="Choi D."/>
        </authorList>
    </citation>
    <scope>NUCLEOTIDE SEQUENCE [LARGE SCALE GENOMIC DNA]</scope>
    <source>
        <strain evidence="2">cv. PBC81</strain>
    </source>
</reference>
<sequence length="297" mass="33233">MLSKLQFWERDFDGGQLQCISEVTYENDIKKVPSAPDVSNYLISEDEPLAVNRNKDSLRFDGMADNEVETRLKRSCSVTFAYLDLSGSTVDFNKCSFSNEKFRANDKVATHAEKVFKALRAAGVKLAVVSNFDTQLKPVLRALNCDHWFDAVAVSSEVAWHLCDPVSEKVFKALRAAGVKLAVVSNFDTQLKPVLRALNCDHWFDAVAVSTEVEAEKPNPTIFLKACELLEVNPDDVVHPPQLVVENVLAFNESFWIRPAARADTCKSDDDKAWFHFLISSAGLCFVTSFNLQNKLC</sequence>
<reference evidence="1 2" key="1">
    <citation type="journal article" date="2017" name="Genome Biol.">
        <title>New reference genome sequences of hot pepper reveal the massive evolution of plant disease-resistance genes by retroduplication.</title>
        <authorList>
            <person name="Kim S."/>
            <person name="Park J."/>
            <person name="Yeom S.I."/>
            <person name="Kim Y.M."/>
            <person name="Seo E."/>
            <person name="Kim K.T."/>
            <person name="Kim M.S."/>
            <person name="Lee J.M."/>
            <person name="Cheong K."/>
            <person name="Shin H.S."/>
            <person name="Kim S.B."/>
            <person name="Han K."/>
            <person name="Lee J."/>
            <person name="Park M."/>
            <person name="Lee H.A."/>
            <person name="Lee H.Y."/>
            <person name="Lee Y."/>
            <person name="Oh S."/>
            <person name="Lee J.H."/>
            <person name="Choi E."/>
            <person name="Choi E."/>
            <person name="Lee S.E."/>
            <person name="Jeon J."/>
            <person name="Kim H."/>
            <person name="Choi G."/>
            <person name="Song H."/>
            <person name="Lee J."/>
            <person name="Lee S.C."/>
            <person name="Kwon J.K."/>
            <person name="Lee H.Y."/>
            <person name="Koo N."/>
            <person name="Hong Y."/>
            <person name="Kim R.W."/>
            <person name="Kang W.H."/>
            <person name="Huh J.H."/>
            <person name="Kang B.C."/>
            <person name="Yang T.J."/>
            <person name="Lee Y.H."/>
            <person name="Bennetzen J.L."/>
            <person name="Choi D."/>
        </authorList>
    </citation>
    <scope>NUCLEOTIDE SEQUENCE [LARGE SCALE GENOMIC DNA]</scope>
    <source>
        <strain evidence="2">cv. PBC81</strain>
    </source>
</reference>
<dbReference type="EMBL" id="MLFT02000004">
    <property type="protein sequence ID" value="PHT50139.1"/>
    <property type="molecule type" value="Genomic_DNA"/>
</dbReference>
<dbReference type="OrthoDB" id="1694274at2759"/>
<dbReference type="Gene3D" id="3.40.50.1000">
    <property type="entry name" value="HAD superfamily/HAD-like"/>
    <property type="match status" value="2"/>
</dbReference>
<dbReference type="PRINTS" id="PR00413">
    <property type="entry name" value="HADHALOGNASE"/>
</dbReference>
<dbReference type="InterPro" id="IPR036412">
    <property type="entry name" value="HAD-like_sf"/>
</dbReference>
<dbReference type="PANTHER" id="PTHR46649">
    <property type="match status" value="1"/>
</dbReference>
<proteinExistence type="predicted"/>